<dbReference type="EMBL" id="FNHB01000004">
    <property type="protein sequence ID" value="SDM41392.1"/>
    <property type="molecule type" value="Genomic_DNA"/>
</dbReference>
<dbReference type="Gene3D" id="2.40.100.10">
    <property type="entry name" value="Cyclophilin-like"/>
    <property type="match status" value="1"/>
</dbReference>
<gene>
    <name evidence="5" type="ORF">SAMN04488502_104181</name>
</gene>
<evidence type="ECO:0000313" key="6">
    <source>
        <dbReference type="Proteomes" id="UP000214880"/>
    </source>
</evidence>
<dbReference type="RefSeq" id="WP_092072398.1">
    <property type="nucleotide sequence ID" value="NZ_FNHB01000004.1"/>
</dbReference>
<evidence type="ECO:0000313" key="5">
    <source>
        <dbReference type="EMBL" id="SDM41392.1"/>
    </source>
</evidence>
<proteinExistence type="predicted"/>
<evidence type="ECO:0000259" key="4">
    <source>
        <dbReference type="SMART" id="SM00797"/>
    </source>
</evidence>
<dbReference type="SUPFAM" id="SSF50891">
    <property type="entry name" value="Cyclophilin-like"/>
    <property type="match status" value="1"/>
</dbReference>
<keyword evidence="1" id="KW-0547">Nucleotide-binding</keyword>
<dbReference type="AlphaFoldDB" id="A0A1G9T168"/>
<keyword evidence="3" id="KW-0067">ATP-binding</keyword>
<dbReference type="Pfam" id="PF02626">
    <property type="entry name" value="CT_A_B"/>
    <property type="match status" value="1"/>
</dbReference>
<organism evidence="5 6">
    <name type="scientific">Dendrosporobacter quercicolus</name>
    <dbReference type="NCBI Taxonomy" id="146817"/>
    <lineage>
        <taxon>Bacteria</taxon>
        <taxon>Bacillati</taxon>
        <taxon>Bacillota</taxon>
        <taxon>Negativicutes</taxon>
        <taxon>Selenomonadales</taxon>
        <taxon>Sporomusaceae</taxon>
        <taxon>Dendrosporobacter</taxon>
    </lineage>
</organism>
<dbReference type="GO" id="GO:0016787">
    <property type="term" value="F:hydrolase activity"/>
    <property type="evidence" value="ECO:0007669"/>
    <property type="project" value="UniProtKB-KW"/>
</dbReference>
<dbReference type="InterPro" id="IPR029000">
    <property type="entry name" value="Cyclophilin-like_dom_sf"/>
</dbReference>
<accession>A0A1G9T168</accession>
<dbReference type="Proteomes" id="UP000214880">
    <property type="component" value="Unassembled WGS sequence"/>
</dbReference>
<evidence type="ECO:0000256" key="2">
    <source>
        <dbReference type="ARBA" id="ARBA00022801"/>
    </source>
</evidence>
<dbReference type="InterPro" id="IPR052708">
    <property type="entry name" value="PxpC"/>
</dbReference>
<dbReference type="SMART" id="SM00797">
    <property type="entry name" value="AHS2"/>
    <property type="match status" value="1"/>
</dbReference>
<keyword evidence="2" id="KW-0378">Hydrolase</keyword>
<sequence length="315" mass="34147">MITIIQPGAFTTVQDEGRWGYQAYGLPIAGVMDRYAARMANLLAGNRPEAAVLEMTAAGAAFKFDEEQLIAVCGADMQGLLKDAKLENWTSFFVPKGGEVRFSGVLNGYRTYLAVRGGFDVPPVLGSRSTYTRAKIGGHEGRSLRPGDVLYVGADFQTPAIPRRLALPYSRRYSNEITLSVMLGPQADMFAPGTLETFFQQAYKVTPKADRIGYGLQGPKLKALDKVDIISDAMCQGAIEIVANGMPFIMTADHQTTGGFAKLGSVFWADLPVLAQAKPGDVIRFVKMDEQAALAALRLENICYEHFAELCLSAG</sequence>
<dbReference type="STRING" id="146817.SAMN04488502_104181"/>
<dbReference type="PANTHER" id="PTHR43309:SF3">
    <property type="entry name" value="5-OXOPROLINASE SUBUNIT C"/>
    <property type="match status" value="1"/>
</dbReference>
<name>A0A1G9T168_9FIRM</name>
<feature type="domain" description="Carboxyltransferase" evidence="4">
    <location>
        <begin position="23"/>
        <end position="302"/>
    </location>
</feature>
<protein>
    <submittedName>
        <fullName evidence="5">Biotin-dependent carboxylase uncharacterized domain-containing protein</fullName>
    </submittedName>
</protein>
<dbReference type="GO" id="GO:0005524">
    <property type="term" value="F:ATP binding"/>
    <property type="evidence" value="ECO:0007669"/>
    <property type="project" value="UniProtKB-KW"/>
</dbReference>
<dbReference type="InterPro" id="IPR003778">
    <property type="entry name" value="CT_A_B"/>
</dbReference>
<dbReference type="OrthoDB" id="9782422at2"/>
<dbReference type="NCBIfam" id="TIGR00724">
    <property type="entry name" value="urea_amlyse_rel"/>
    <property type="match status" value="1"/>
</dbReference>
<reference evidence="5 6" key="1">
    <citation type="submission" date="2016-10" db="EMBL/GenBank/DDBJ databases">
        <authorList>
            <person name="de Groot N.N."/>
        </authorList>
    </citation>
    <scope>NUCLEOTIDE SEQUENCE [LARGE SCALE GENOMIC DNA]</scope>
    <source>
        <strain evidence="5 6">DSM 1736</strain>
    </source>
</reference>
<dbReference type="PANTHER" id="PTHR43309">
    <property type="entry name" value="5-OXOPROLINASE SUBUNIT C"/>
    <property type="match status" value="1"/>
</dbReference>
<keyword evidence="6" id="KW-1185">Reference proteome</keyword>
<evidence type="ECO:0000256" key="3">
    <source>
        <dbReference type="ARBA" id="ARBA00022840"/>
    </source>
</evidence>
<evidence type="ECO:0000256" key="1">
    <source>
        <dbReference type="ARBA" id="ARBA00022741"/>
    </source>
</evidence>